<reference evidence="3" key="1">
    <citation type="journal article" date="2019" name="Int. J. Syst. Evol. Microbiol.">
        <title>The Global Catalogue of Microorganisms (GCM) 10K type strain sequencing project: providing services to taxonomists for standard genome sequencing and annotation.</title>
        <authorList>
            <consortium name="The Broad Institute Genomics Platform"/>
            <consortium name="The Broad Institute Genome Sequencing Center for Infectious Disease"/>
            <person name="Wu L."/>
            <person name="Ma J."/>
        </authorList>
    </citation>
    <scope>NUCLEOTIDE SEQUENCE [LARGE SCALE GENOMIC DNA]</scope>
    <source>
        <strain evidence="3">JCM 16242</strain>
    </source>
</reference>
<evidence type="ECO:0000313" key="3">
    <source>
        <dbReference type="Proteomes" id="UP001500657"/>
    </source>
</evidence>
<name>A0ABP3EDG8_9GAMM</name>
<gene>
    <name evidence="2" type="ORF">GCM10009126_27080</name>
</gene>
<evidence type="ECO:0000313" key="2">
    <source>
        <dbReference type="EMBL" id="GAA0260241.1"/>
    </source>
</evidence>
<protein>
    <recommendedName>
        <fullName evidence="1">DUF4224 domain-containing protein</fullName>
    </recommendedName>
</protein>
<organism evidence="2 3">
    <name type="scientific">Rhodanobacter caeni</name>
    <dbReference type="NCBI Taxonomy" id="657654"/>
    <lineage>
        <taxon>Bacteria</taxon>
        <taxon>Pseudomonadati</taxon>
        <taxon>Pseudomonadota</taxon>
        <taxon>Gammaproteobacteria</taxon>
        <taxon>Lysobacterales</taxon>
        <taxon>Rhodanobacteraceae</taxon>
        <taxon>Rhodanobacter</taxon>
    </lineage>
</organism>
<evidence type="ECO:0000259" key="1">
    <source>
        <dbReference type="Pfam" id="PF13986"/>
    </source>
</evidence>
<accession>A0ABP3EDG8</accession>
<feature type="domain" description="DUF4224" evidence="1">
    <location>
        <begin position="5"/>
        <end position="47"/>
    </location>
</feature>
<dbReference type="InterPro" id="IPR025319">
    <property type="entry name" value="DUF4224"/>
</dbReference>
<sequence length="67" mass="7338">MSLCLTRAELAELTRTKLKAGQAAFLRSNGIRHYVDAHGWPVVTRAAVEGKQDTEQASTSWKPNKAA</sequence>
<dbReference type="RefSeq" id="WP_343883319.1">
    <property type="nucleotide sequence ID" value="NZ_BAAAFO010000004.1"/>
</dbReference>
<dbReference type="Pfam" id="PF13986">
    <property type="entry name" value="DUF4224"/>
    <property type="match status" value="1"/>
</dbReference>
<proteinExistence type="predicted"/>
<comment type="caution">
    <text evidence="2">The sequence shown here is derived from an EMBL/GenBank/DDBJ whole genome shotgun (WGS) entry which is preliminary data.</text>
</comment>
<dbReference type="EMBL" id="BAAAFO010000004">
    <property type="protein sequence ID" value="GAA0260241.1"/>
    <property type="molecule type" value="Genomic_DNA"/>
</dbReference>
<dbReference type="Proteomes" id="UP001500657">
    <property type="component" value="Unassembled WGS sequence"/>
</dbReference>
<keyword evidence="3" id="KW-1185">Reference proteome</keyword>